<dbReference type="Gene3D" id="1.10.10.60">
    <property type="entry name" value="Homeodomain-like"/>
    <property type="match status" value="1"/>
</dbReference>
<dbReference type="EMBL" id="AKKN01000011">
    <property type="protein sequence ID" value="EKT54250.1"/>
    <property type="molecule type" value="Genomic_DNA"/>
</dbReference>
<dbReference type="OrthoDB" id="9804019at2"/>
<dbReference type="SUPFAM" id="SSF46689">
    <property type="entry name" value="Homeodomain-like"/>
    <property type="match status" value="1"/>
</dbReference>
<gene>
    <name evidence="2" type="ORF">OO7_14013</name>
</gene>
<protein>
    <submittedName>
        <fullName evidence="2">DNA-binding transcriptional regulator DhaR</fullName>
    </submittedName>
</protein>
<dbReference type="InterPro" id="IPR002197">
    <property type="entry name" value="HTH_Fis"/>
</dbReference>
<proteinExistence type="predicted"/>
<dbReference type="GO" id="GO:0043565">
    <property type="term" value="F:sequence-specific DNA binding"/>
    <property type="evidence" value="ECO:0007669"/>
    <property type="project" value="InterPro"/>
</dbReference>
<accession>K8WDE2</accession>
<dbReference type="Proteomes" id="UP000010290">
    <property type="component" value="Chromosome"/>
</dbReference>
<feature type="domain" description="DNA binding HTH" evidence="1">
    <location>
        <begin position="8"/>
        <end position="48"/>
    </location>
</feature>
<organism evidence="2 3">
    <name type="scientific">Providencia sneebia DSM 19967</name>
    <dbReference type="NCBI Taxonomy" id="1141660"/>
    <lineage>
        <taxon>Bacteria</taxon>
        <taxon>Pseudomonadati</taxon>
        <taxon>Pseudomonadota</taxon>
        <taxon>Gammaproteobacteria</taxon>
        <taxon>Enterobacterales</taxon>
        <taxon>Morganellaceae</taxon>
        <taxon>Providencia</taxon>
    </lineage>
</organism>
<dbReference type="AlphaFoldDB" id="K8WDE2"/>
<dbReference type="HOGENOM" id="CLU_3010757_0_0_6"/>
<keyword evidence="3" id="KW-1185">Reference proteome</keyword>
<keyword evidence="2" id="KW-0238">DNA-binding</keyword>
<reference evidence="2 3" key="1">
    <citation type="journal article" date="2012" name="BMC Genomics">
        <title>Comparative genomics of bacteria in the genus Providencia isolated from wild Drosophila melanogaster.</title>
        <authorList>
            <person name="Galac M.R."/>
            <person name="Lazzaro B.P."/>
        </authorList>
    </citation>
    <scope>NUCLEOTIDE SEQUENCE [LARGE SCALE GENOMIC DNA]</scope>
    <source>
        <strain evidence="2 3">DSM 19967</strain>
    </source>
</reference>
<dbReference type="Pfam" id="PF02954">
    <property type="entry name" value="HTH_8"/>
    <property type="match status" value="1"/>
</dbReference>
<evidence type="ECO:0000259" key="1">
    <source>
        <dbReference type="Pfam" id="PF02954"/>
    </source>
</evidence>
<evidence type="ECO:0000313" key="2">
    <source>
        <dbReference type="EMBL" id="EKT54250.1"/>
    </source>
</evidence>
<name>K8WDE2_9GAMM</name>
<dbReference type="PATRIC" id="fig|1141660.3.peg.2798"/>
<comment type="caution">
    <text evidence="2">The sequence shown here is derived from an EMBL/GenBank/DDBJ whole genome shotgun (WGS) entry which is preliminary data.</text>
</comment>
<evidence type="ECO:0000313" key="3">
    <source>
        <dbReference type="Proteomes" id="UP000010290"/>
    </source>
</evidence>
<sequence>MEHRELSIQEVEKSAIIEAARVCRGKIQDMYQVLNMGRTTLWRKLKQYDIDIKDYK</sequence>
<dbReference type="InterPro" id="IPR009057">
    <property type="entry name" value="Homeodomain-like_sf"/>
</dbReference>